<evidence type="ECO:0000313" key="2">
    <source>
        <dbReference type="EMBL" id="MBB6501510.1"/>
    </source>
</evidence>
<dbReference type="Proteomes" id="UP000521017">
    <property type="component" value="Unassembled WGS sequence"/>
</dbReference>
<evidence type="ECO:0000256" key="1">
    <source>
        <dbReference type="SAM" id="SignalP"/>
    </source>
</evidence>
<sequence length="468" mass="48128">MLKKSLYIALSVIFCCLTVRNVSAQVALSLPQANITGQTNYVATAVATGSSGALSLLSSIYGQSGQSTFTSAPSTLPNLPLSIASFQVSSIGGINLLSGSSAITFTTSPQTIYYVLLGLGGGVMNVNYTVITPGTIWAAGTYTIPMIFTPAGKITPGTQNLAITVPAFIALNTQIPATTTLNVNSLALFRSVGGVSSAANNYDYFTTVPTLFSLNTNSSTFSFSTTQPYNSLPAANNVNLMSALISGPYAGSAINLSTTSQLLTVGTGVPVILTNKSTTYNSTLSISGANLKSNFVQAGTYTVPAVYTVAKTAATFPSTLASQTMNTSVQVNVSNIMELVVQDPSVTLTVNTAALYAQGTSTQMPNHVKVSSTVPYNVTVQASSSTLSSSGGVQIPVGVITIQGMTGQTGITPVVLSASPQALMTSANPVIDNFLSLQYTIPSSQTANLLNKAAGSYSTTITYTIVAP</sequence>
<accession>A0A7X0J628</accession>
<proteinExistence type="predicted"/>
<evidence type="ECO:0000313" key="3">
    <source>
        <dbReference type="Proteomes" id="UP000521017"/>
    </source>
</evidence>
<organism evidence="2 3">
    <name type="scientific">Pedobacter cryoconitis</name>
    <dbReference type="NCBI Taxonomy" id="188932"/>
    <lineage>
        <taxon>Bacteria</taxon>
        <taxon>Pseudomonadati</taxon>
        <taxon>Bacteroidota</taxon>
        <taxon>Sphingobacteriia</taxon>
        <taxon>Sphingobacteriales</taxon>
        <taxon>Sphingobacteriaceae</taxon>
        <taxon>Pedobacter</taxon>
    </lineage>
</organism>
<dbReference type="EMBL" id="JACHCC010000009">
    <property type="protein sequence ID" value="MBB6501510.1"/>
    <property type="molecule type" value="Genomic_DNA"/>
</dbReference>
<name>A0A7X0J628_9SPHI</name>
<protein>
    <submittedName>
        <fullName evidence="2">Uncharacterized protein</fullName>
    </submittedName>
</protein>
<gene>
    <name evidence="2" type="ORF">HDF25_003677</name>
</gene>
<dbReference type="RefSeq" id="WP_184627312.1">
    <property type="nucleotide sequence ID" value="NZ_JACHCC010000009.1"/>
</dbReference>
<comment type="caution">
    <text evidence="2">The sequence shown here is derived from an EMBL/GenBank/DDBJ whole genome shotgun (WGS) entry which is preliminary data.</text>
</comment>
<dbReference type="AlphaFoldDB" id="A0A7X0J628"/>
<reference evidence="2 3" key="1">
    <citation type="submission" date="2020-08" db="EMBL/GenBank/DDBJ databases">
        <title>Genomic Encyclopedia of Type Strains, Phase IV (KMG-V): Genome sequencing to study the core and pangenomes of soil and plant-associated prokaryotes.</title>
        <authorList>
            <person name="Whitman W."/>
        </authorList>
    </citation>
    <scope>NUCLEOTIDE SEQUENCE [LARGE SCALE GENOMIC DNA]</scope>
    <source>
        <strain evidence="2 3">M2T3</strain>
    </source>
</reference>
<feature type="chain" id="PRO_5031079840" evidence="1">
    <location>
        <begin position="25"/>
        <end position="468"/>
    </location>
</feature>
<feature type="signal peptide" evidence="1">
    <location>
        <begin position="1"/>
        <end position="24"/>
    </location>
</feature>
<keyword evidence="1" id="KW-0732">Signal</keyword>